<keyword evidence="1" id="KW-1185">Reference proteome</keyword>
<name>A0A6J1JWF6_CUCMA</name>
<gene>
    <name evidence="2" type="primary">LOC111488496</name>
</gene>
<dbReference type="KEGG" id="cmax:111488496"/>
<accession>A0A6J1JWF6</accession>
<protein>
    <submittedName>
        <fullName evidence="2">Uncharacterized protein LOC111488496 isoform X1</fullName>
    </submittedName>
</protein>
<reference evidence="2" key="1">
    <citation type="submission" date="2025-08" db="UniProtKB">
        <authorList>
            <consortium name="RefSeq"/>
        </authorList>
    </citation>
    <scope>IDENTIFICATION</scope>
    <source>
        <tissue evidence="2">Young leaves</tissue>
    </source>
</reference>
<sequence>MVRGLLNKIVSRSLSVAGKWQQQQLRRLNVHEYQGAELMKNMGSMCLRVLIFLLLMKQKTQFKLVFLMRKSWSLRVKFWLVEEVWEHSKAA</sequence>
<dbReference type="AlphaFoldDB" id="A0A6J1JWF6"/>
<proteinExistence type="predicted"/>
<dbReference type="Proteomes" id="UP000504608">
    <property type="component" value="Unplaced"/>
</dbReference>
<organism evidence="1 2">
    <name type="scientific">Cucurbita maxima</name>
    <name type="common">Pumpkin</name>
    <name type="synonym">Winter squash</name>
    <dbReference type="NCBI Taxonomy" id="3661"/>
    <lineage>
        <taxon>Eukaryota</taxon>
        <taxon>Viridiplantae</taxon>
        <taxon>Streptophyta</taxon>
        <taxon>Embryophyta</taxon>
        <taxon>Tracheophyta</taxon>
        <taxon>Spermatophyta</taxon>
        <taxon>Magnoliopsida</taxon>
        <taxon>eudicotyledons</taxon>
        <taxon>Gunneridae</taxon>
        <taxon>Pentapetalae</taxon>
        <taxon>rosids</taxon>
        <taxon>fabids</taxon>
        <taxon>Cucurbitales</taxon>
        <taxon>Cucurbitaceae</taxon>
        <taxon>Cucurbiteae</taxon>
        <taxon>Cucurbita</taxon>
    </lineage>
</organism>
<evidence type="ECO:0000313" key="2">
    <source>
        <dbReference type="RefSeq" id="XP_022992019.1"/>
    </source>
</evidence>
<evidence type="ECO:0000313" key="1">
    <source>
        <dbReference type="Proteomes" id="UP000504608"/>
    </source>
</evidence>
<dbReference type="RefSeq" id="XP_022992019.1">
    <property type="nucleotide sequence ID" value="XM_023136251.1"/>
</dbReference>
<dbReference type="GeneID" id="111488496"/>